<evidence type="ECO:0000256" key="4">
    <source>
        <dbReference type="ARBA" id="ARBA00019171"/>
    </source>
</evidence>
<dbReference type="EC" id="2.7.7.50" evidence="3 16"/>
<evidence type="ECO:0000256" key="1">
    <source>
        <dbReference type="ARBA" id="ARBA00004123"/>
    </source>
</evidence>
<evidence type="ECO:0000256" key="8">
    <source>
        <dbReference type="ARBA" id="ARBA00022741"/>
    </source>
</evidence>
<keyword evidence="11 16" id="KW-0539">Nucleus</keyword>
<evidence type="ECO:0000256" key="15">
    <source>
        <dbReference type="ARBA" id="ARBA00047082"/>
    </source>
</evidence>
<dbReference type="PANTHER" id="PTHR10367:SF17">
    <property type="entry name" value="MRNA-CAPPING ENZYME"/>
    <property type="match status" value="1"/>
</dbReference>
<comment type="function">
    <text evidence="16">Second step of mRNA capping. Transfer of the GMP moiety of GTP to the 5'-end of RNA via an enzyme-GMP covalent reaction intermediate.</text>
</comment>
<evidence type="ECO:0000256" key="18">
    <source>
        <dbReference type="SAM" id="MobiDB-lite"/>
    </source>
</evidence>
<comment type="catalytic activity">
    <reaction evidence="14">
        <text>a 5'-end diphospho-ribonucleoside in mRNA + GTP + H(+) = a 5'-end (5'-triphosphoguanosine)-ribonucleoside in mRNA + diphosphate</text>
        <dbReference type="Rhea" id="RHEA:67012"/>
        <dbReference type="Rhea" id="RHEA-COMP:17165"/>
        <dbReference type="Rhea" id="RHEA-COMP:17166"/>
        <dbReference type="ChEBI" id="CHEBI:15378"/>
        <dbReference type="ChEBI" id="CHEBI:33019"/>
        <dbReference type="ChEBI" id="CHEBI:37565"/>
        <dbReference type="ChEBI" id="CHEBI:167616"/>
        <dbReference type="ChEBI" id="CHEBI:167617"/>
        <dbReference type="EC" id="2.7.7.50"/>
    </reaction>
    <physiologicalReaction direction="left-to-right" evidence="14">
        <dbReference type="Rhea" id="RHEA:67013"/>
    </physiologicalReaction>
</comment>
<keyword evidence="22" id="KW-1185">Reference proteome</keyword>
<dbReference type="CDD" id="cd07895">
    <property type="entry name" value="Adenylation_mRNA_capping"/>
    <property type="match status" value="1"/>
</dbReference>
<keyword evidence="10 16" id="KW-0342">GTP-binding</keyword>
<evidence type="ECO:0000256" key="2">
    <source>
        <dbReference type="ARBA" id="ARBA00010237"/>
    </source>
</evidence>
<proteinExistence type="inferred from homology"/>
<dbReference type="GeneID" id="96004104"/>
<organism evidence="21 22">
    <name type="scientific">Cladosporium halotolerans</name>
    <dbReference type="NCBI Taxonomy" id="1052096"/>
    <lineage>
        <taxon>Eukaryota</taxon>
        <taxon>Fungi</taxon>
        <taxon>Dikarya</taxon>
        <taxon>Ascomycota</taxon>
        <taxon>Pezizomycotina</taxon>
        <taxon>Dothideomycetes</taxon>
        <taxon>Dothideomycetidae</taxon>
        <taxon>Cladosporiales</taxon>
        <taxon>Cladosporiaceae</taxon>
        <taxon>Cladosporium</taxon>
    </lineage>
</organism>
<gene>
    <name evidence="21" type="ORF">WHR41_02660</name>
</gene>
<evidence type="ECO:0000256" key="11">
    <source>
        <dbReference type="ARBA" id="ARBA00023242"/>
    </source>
</evidence>
<evidence type="ECO:0000256" key="17">
    <source>
        <dbReference type="PIRSR" id="PIRSR036959-1"/>
    </source>
</evidence>
<dbReference type="PIRSF" id="PIRSF036959">
    <property type="entry name" value="mRNA_cap_alpha"/>
    <property type="match status" value="1"/>
</dbReference>
<evidence type="ECO:0000256" key="13">
    <source>
        <dbReference type="ARBA" id="ARBA00030702"/>
    </source>
</evidence>
<dbReference type="InterPro" id="IPR001339">
    <property type="entry name" value="mRNA_cap_enzyme_adenylation"/>
</dbReference>
<keyword evidence="9 16" id="KW-0506">mRNA capping</keyword>
<dbReference type="GO" id="GO:0005524">
    <property type="term" value="F:ATP binding"/>
    <property type="evidence" value="ECO:0007669"/>
    <property type="project" value="InterPro"/>
</dbReference>
<accession>A0AB34KYA2</accession>
<dbReference type="PANTHER" id="PTHR10367">
    <property type="entry name" value="MRNA-CAPPING ENZYME"/>
    <property type="match status" value="1"/>
</dbReference>
<keyword evidence="7 16" id="KW-0548">Nucleotidyltransferase</keyword>
<dbReference type="Pfam" id="PF01331">
    <property type="entry name" value="mRNA_cap_enzyme"/>
    <property type="match status" value="1"/>
</dbReference>
<evidence type="ECO:0000256" key="16">
    <source>
        <dbReference type="PIRNR" id="PIRNR036959"/>
    </source>
</evidence>
<dbReference type="AlphaFoldDB" id="A0AB34KYA2"/>
<dbReference type="Gene3D" id="2.40.50.140">
    <property type="entry name" value="Nucleic acid-binding proteins"/>
    <property type="match status" value="1"/>
</dbReference>
<evidence type="ECO:0000256" key="3">
    <source>
        <dbReference type="ARBA" id="ARBA00012475"/>
    </source>
</evidence>
<keyword evidence="6 16" id="KW-0808">Transferase</keyword>
<evidence type="ECO:0000256" key="7">
    <source>
        <dbReference type="ARBA" id="ARBA00022695"/>
    </source>
</evidence>
<keyword evidence="5 16" id="KW-0507">mRNA processing</keyword>
<name>A0AB34KYA2_9PEZI</name>
<evidence type="ECO:0000256" key="10">
    <source>
        <dbReference type="ARBA" id="ARBA00023134"/>
    </source>
</evidence>
<feature type="domain" description="mRNA capping enzyme adenylation" evidence="19">
    <location>
        <begin position="41"/>
        <end position="240"/>
    </location>
</feature>
<sequence length="429" mass="49106">MGSSVALEDVGQKIPLEDMQFHRGTIADLLGRQQLSFPGAQPVSFARSHFAELQRTDYYLCEKTDGIRCLLYLTAFLGTPEGDIEAQFLIDRKNDYYYVPRDALHLPRQGDLAGYHTGTLLDGELVRQNSEDGSSKLVYLIFDGLCLDGQKITHRPLDIRLGKIRAFVYEPWHAFAKQYPDDAGAQPFQLQLKKMELPYGTEMMFRDILPKLPHGNDGLIFTCKTTPYVAGTDPHILKWKPPHENTIDFRLQLGPFPMDEDEDGVYEDWDAKPEIELLVNHGDQGGYQRHANLVLTDAEWEAIKGMGQQIDGRIIECFRDPDTGSWRPKIEPDGTPRYRDDKREANHISTVRSVIESINDAVTEQDLIANSGKIRETWKQREAEAKAKQRRDHEKRQYEADQAKRRQAEAARQRQQAMEQDVDDGPTYD</sequence>
<feature type="domain" description="mRNA capping enzyme C-terminal" evidence="20">
    <location>
        <begin position="244"/>
        <end position="368"/>
    </location>
</feature>
<dbReference type="InterPro" id="IPR013846">
    <property type="entry name" value="mRNA_cap_enzyme_C"/>
</dbReference>
<dbReference type="Proteomes" id="UP000803884">
    <property type="component" value="Unassembled WGS sequence"/>
</dbReference>
<reference evidence="21 22" key="1">
    <citation type="journal article" date="2020" name="Microbiol. Resour. Announc.">
        <title>Draft Genome Sequence of a Cladosporium Species Isolated from the Mesophotic Ascidian Didemnum maculosum.</title>
        <authorList>
            <person name="Gioti A."/>
            <person name="Siaperas R."/>
            <person name="Nikolaivits E."/>
            <person name="Le Goff G."/>
            <person name="Ouazzani J."/>
            <person name="Kotoulas G."/>
            <person name="Topakas E."/>
        </authorList>
    </citation>
    <scope>NUCLEOTIDE SEQUENCE [LARGE SCALE GENOMIC DNA]</scope>
    <source>
        <strain evidence="21 22">TM138-S3</strain>
    </source>
</reference>
<protein>
    <recommendedName>
        <fullName evidence="4 16">mRNA-capping enzyme subunit alpha</fullName>
        <ecNumber evidence="3 16">2.7.7.50</ecNumber>
    </recommendedName>
    <alternativeName>
        <fullName evidence="12 16">GTP--RNA guanylyltransferase</fullName>
    </alternativeName>
    <alternativeName>
        <fullName evidence="13 16">mRNA guanylyltransferase</fullName>
    </alternativeName>
</protein>
<dbReference type="InterPro" id="IPR051029">
    <property type="entry name" value="mRNA_Capping_Enz/RNA_Phosphat"/>
</dbReference>
<evidence type="ECO:0000256" key="6">
    <source>
        <dbReference type="ARBA" id="ARBA00022679"/>
    </source>
</evidence>
<evidence type="ECO:0000256" key="14">
    <source>
        <dbReference type="ARBA" id="ARBA00044624"/>
    </source>
</evidence>
<feature type="region of interest" description="Disordered" evidence="18">
    <location>
        <begin position="380"/>
        <end position="429"/>
    </location>
</feature>
<evidence type="ECO:0000259" key="19">
    <source>
        <dbReference type="Pfam" id="PF01331"/>
    </source>
</evidence>
<evidence type="ECO:0000256" key="12">
    <source>
        <dbReference type="ARBA" id="ARBA00029909"/>
    </source>
</evidence>
<evidence type="ECO:0000256" key="9">
    <source>
        <dbReference type="ARBA" id="ARBA00023042"/>
    </source>
</evidence>
<keyword evidence="8 16" id="KW-0547">Nucleotide-binding</keyword>
<dbReference type="SUPFAM" id="SSF50249">
    <property type="entry name" value="Nucleic acid-binding proteins"/>
    <property type="match status" value="1"/>
</dbReference>
<dbReference type="SUPFAM" id="SSF56091">
    <property type="entry name" value="DNA ligase/mRNA capping enzyme, catalytic domain"/>
    <property type="match status" value="1"/>
</dbReference>
<feature type="active site" description="N6-GMP-lysine intermediate" evidence="17">
    <location>
        <position position="63"/>
    </location>
</feature>
<comment type="similarity">
    <text evidence="2 16">Belongs to the eukaryotic GTase family.</text>
</comment>
<evidence type="ECO:0000313" key="21">
    <source>
        <dbReference type="EMBL" id="KAL1588896.1"/>
    </source>
</evidence>
<evidence type="ECO:0000259" key="20">
    <source>
        <dbReference type="Pfam" id="PF03919"/>
    </source>
</evidence>
<dbReference type="InterPro" id="IPR017075">
    <property type="entry name" value="mRNA_cap_enzyme_alpha"/>
</dbReference>
<dbReference type="EMBL" id="JAAQHG020000006">
    <property type="protein sequence ID" value="KAL1588896.1"/>
    <property type="molecule type" value="Genomic_DNA"/>
</dbReference>
<evidence type="ECO:0000256" key="5">
    <source>
        <dbReference type="ARBA" id="ARBA00022664"/>
    </source>
</evidence>
<dbReference type="GO" id="GO:0031533">
    <property type="term" value="C:mRNA capping enzyme complex"/>
    <property type="evidence" value="ECO:0007669"/>
    <property type="project" value="InterPro"/>
</dbReference>
<feature type="compositionally biased region" description="Acidic residues" evidence="18">
    <location>
        <begin position="420"/>
        <end position="429"/>
    </location>
</feature>
<dbReference type="RefSeq" id="XP_069232001.1">
    <property type="nucleotide sequence ID" value="XM_069371266.1"/>
</dbReference>
<dbReference type="GO" id="GO:0005525">
    <property type="term" value="F:GTP binding"/>
    <property type="evidence" value="ECO:0007669"/>
    <property type="project" value="UniProtKB-KW"/>
</dbReference>
<dbReference type="GO" id="GO:0006370">
    <property type="term" value="P:7-methylguanosine mRNA capping"/>
    <property type="evidence" value="ECO:0007669"/>
    <property type="project" value="UniProtKB-KW"/>
</dbReference>
<dbReference type="Gene3D" id="3.30.470.30">
    <property type="entry name" value="DNA ligase/mRNA capping enzyme"/>
    <property type="match status" value="1"/>
</dbReference>
<dbReference type="GO" id="GO:0004484">
    <property type="term" value="F:mRNA guanylyltransferase activity"/>
    <property type="evidence" value="ECO:0007669"/>
    <property type="project" value="UniProtKB-EC"/>
</dbReference>
<comment type="caution">
    <text evidence="21">The sequence shown here is derived from an EMBL/GenBank/DDBJ whole genome shotgun (WGS) entry which is preliminary data.</text>
</comment>
<evidence type="ECO:0000313" key="22">
    <source>
        <dbReference type="Proteomes" id="UP000803884"/>
    </source>
</evidence>
<feature type="compositionally biased region" description="Basic and acidic residues" evidence="18">
    <location>
        <begin position="380"/>
        <end position="412"/>
    </location>
</feature>
<dbReference type="Pfam" id="PF03919">
    <property type="entry name" value="mRNA_cap_C"/>
    <property type="match status" value="1"/>
</dbReference>
<comment type="subcellular location">
    <subcellularLocation>
        <location evidence="1 16">Nucleus</location>
    </subcellularLocation>
</comment>
<comment type="subunit">
    <text evidence="15">Heterodimer. The mRNA-capping enzyme is composed of two separate chains alpha and beta, respectively a mRNA guanylyltransferase and an mRNA 5'-triphosphate monophosphatase.</text>
</comment>
<dbReference type="InterPro" id="IPR012340">
    <property type="entry name" value="NA-bd_OB-fold"/>
</dbReference>